<dbReference type="Pfam" id="PF21448">
    <property type="entry name" value="DNMK"/>
    <property type="match status" value="1"/>
</dbReference>
<sequence>MIIGLVAYKASGKDVMADFLVQHFGFIKLSVAEPIKKVCRDLFQLNDEHFNDRILKETKIPSWGLSPREIMQKVGTDLFRHHFDDQFWVKILHQRIESMLHQGISNIVISDVRFQNEADVIHQHGGILVYIDRFSRPHDSHESEKLCIQGIDKVIPNRGSISQYREAIRQFINFALKDAVSDPPSTTSFSTKIF</sequence>
<protein>
    <recommendedName>
        <fullName evidence="2">Deoxynucleotide monophosphate kinase</fullName>
    </recommendedName>
</protein>
<dbReference type="EMBL" id="MN740787">
    <property type="protein sequence ID" value="QHU11656.1"/>
    <property type="molecule type" value="Genomic_DNA"/>
</dbReference>
<dbReference type="AlphaFoldDB" id="A0A6C0K3J9"/>
<name>A0A6C0K3J9_9ZZZZ</name>
<dbReference type="Gene3D" id="3.40.50.300">
    <property type="entry name" value="P-loop containing nucleotide triphosphate hydrolases"/>
    <property type="match status" value="1"/>
</dbReference>
<organism evidence="1">
    <name type="scientific">viral metagenome</name>
    <dbReference type="NCBI Taxonomy" id="1070528"/>
    <lineage>
        <taxon>unclassified sequences</taxon>
        <taxon>metagenomes</taxon>
        <taxon>organismal metagenomes</taxon>
    </lineage>
</organism>
<dbReference type="SUPFAM" id="SSF52540">
    <property type="entry name" value="P-loop containing nucleoside triphosphate hydrolases"/>
    <property type="match status" value="1"/>
</dbReference>
<dbReference type="InterPro" id="IPR027417">
    <property type="entry name" value="P-loop_NTPase"/>
</dbReference>
<proteinExistence type="predicted"/>
<evidence type="ECO:0000313" key="1">
    <source>
        <dbReference type="EMBL" id="QHU11656.1"/>
    </source>
</evidence>
<accession>A0A6C0K3J9</accession>
<dbReference type="InterPro" id="IPR048444">
    <property type="entry name" value="DNMK"/>
</dbReference>
<evidence type="ECO:0008006" key="2">
    <source>
        <dbReference type="Google" id="ProtNLM"/>
    </source>
</evidence>
<reference evidence="1" key="1">
    <citation type="journal article" date="2020" name="Nature">
        <title>Giant virus diversity and host interactions through global metagenomics.</title>
        <authorList>
            <person name="Schulz F."/>
            <person name="Roux S."/>
            <person name="Paez-Espino D."/>
            <person name="Jungbluth S."/>
            <person name="Walsh D.A."/>
            <person name="Denef V.J."/>
            <person name="McMahon K.D."/>
            <person name="Konstantinidis K.T."/>
            <person name="Eloe-Fadrosh E.A."/>
            <person name="Kyrpides N.C."/>
            <person name="Woyke T."/>
        </authorList>
    </citation>
    <scope>NUCLEOTIDE SEQUENCE</scope>
    <source>
        <strain evidence="1">GVMAG-S-1101169-75</strain>
    </source>
</reference>